<proteinExistence type="predicted"/>
<dbReference type="AlphaFoldDB" id="A0A7T0Q8I3"/>
<sequence>MIEYKDLPDYAYGYTKKDQKTIIIMKDTGEVLPCKAEKIPPMLLNKEMNVSAGIMIIMMIGYEKGFSYVKRNMEEMNTIAEAVDMLSQWRL</sequence>
<geneLocation type="plasmid" evidence="1">
    <name>pLIS6</name>
</geneLocation>
<reference evidence="1" key="1">
    <citation type="journal article" date="2020" name="Int. J. Mol. Sci.">
        <title>Genetic Carriers and Genomic Distribution of cadA6-A Novel Variant of a Cadmium Resistance Determinant Identified in Listeria spp.</title>
        <authorList>
            <person name="Chmielowska C."/>
            <person name="Korsak D."/>
            <person name="Szmulkowska B."/>
            <person name="Krop A."/>
            <person name="Lipka K."/>
            <person name="Krupinska M."/>
            <person name="Bartosik D."/>
        </authorList>
    </citation>
    <scope>NUCLEOTIDE SEQUENCE</scope>
    <source>
        <strain evidence="1">Sr11</strain>
    </source>
</reference>
<protein>
    <submittedName>
        <fullName evidence="1">Uncharacterized protein</fullName>
    </submittedName>
</protein>
<gene>
    <name evidence="1" type="ORF">pLIS600176c</name>
</gene>
<organism evidence="1">
    <name type="scientific">Listeria ivanovii</name>
    <dbReference type="NCBI Taxonomy" id="1638"/>
    <lineage>
        <taxon>Bacteria</taxon>
        <taxon>Bacillati</taxon>
        <taxon>Bacillota</taxon>
        <taxon>Bacilli</taxon>
        <taxon>Bacillales</taxon>
        <taxon>Listeriaceae</taxon>
        <taxon>Listeria</taxon>
    </lineage>
</organism>
<dbReference type="RefSeq" id="WP_185381619.1">
    <property type="nucleotide sequence ID" value="NZ_MW124302.1"/>
</dbReference>
<dbReference type="EMBL" id="MW124302">
    <property type="protein sequence ID" value="QPL19470.1"/>
    <property type="molecule type" value="Genomic_DNA"/>
</dbReference>
<name>A0A7T0Q8I3_LISIV</name>
<keyword evidence="1" id="KW-0614">Plasmid</keyword>
<evidence type="ECO:0000313" key="1">
    <source>
        <dbReference type="EMBL" id="QPL19470.1"/>
    </source>
</evidence>
<accession>A0A7T0Q8I3</accession>
<reference evidence="1" key="2">
    <citation type="submission" date="2020-10" db="EMBL/GenBank/DDBJ databases">
        <authorList>
            <person name="Chmielowska C.A."/>
            <person name="Korsak D."/>
            <person name="Bartosik D."/>
        </authorList>
    </citation>
    <scope>NUCLEOTIDE SEQUENCE</scope>
    <source>
        <strain evidence="1">Sr11</strain>
        <plasmid evidence="1">pLIS6</plasmid>
    </source>
</reference>